<keyword evidence="1" id="KW-0812">Transmembrane</keyword>
<dbReference type="Gene3D" id="1.20.1070.10">
    <property type="entry name" value="Rhodopsin 7-helix transmembrane proteins"/>
    <property type="match status" value="1"/>
</dbReference>
<sequence>MSNGTGPGAVCLPPFLPASDFPKKGGYTSGRFCGTDGSPSGQICCLPCPLEDWVYSDRYVKDVKVSSWISVASFALCSFLLISFVALPSETNIRHFLNIGLTVAITFYTLAFMIPLGTKPDLCYDKVTPNGQDSDMSCAWTGALLLLGGIGSAYWILLRSLWLNIRICWDRKPGRKFAIFSVVSGIAIPTALTAATIAVSGLSYRIGTVCIPNHENSIAVFWAWTVAFAGLALIIQAVTSLYCVWIYIRVVVKGWNKTTTGTGGSGPFSHERPKPQHTWHKVRRVLLLQWRGIALAIVVTTQVLFYIIVFWAQDLKFGKITANKSTLGEAKTWTACLAIYKGDKKKCLQYAHDLTISQNLALASLMLGALCGIENFFLLVRRSMLVGWWKILTFPWRALHGRR</sequence>
<keyword evidence="1" id="KW-0472">Membrane</keyword>
<feature type="transmembrane region" description="Helical" evidence="1">
    <location>
        <begin position="293"/>
        <end position="312"/>
    </location>
</feature>
<dbReference type="PANTHER" id="PTHR42058">
    <property type="entry name" value="G_PROTEIN_RECEP_F2_4 DOMAIN-CONTAINING PROTEIN"/>
    <property type="match status" value="1"/>
</dbReference>
<feature type="transmembrane region" description="Helical" evidence="1">
    <location>
        <begin position="65"/>
        <end position="87"/>
    </location>
</feature>
<dbReference type="PANTHER" id="PTHR42058:SF1">
    <property type="entry name" value="G-PROTEIN COUPLED RECEPTORS FAMILY 2 PROFILE 2 DOMAIN-CONTAINING PROTEIN"/>
    <property type="match status" value="1"/>
</dbReference>
<dbReference type="OrthoDB" id="26203at2759"/>
<keyword evidence="1" id="KW-1133">Transmembrane helix</keyword>
<gene>
    <name evidence="2" type="ORF">K452DRAFT_222264</name>
</gene>
<dbReference type="Proteomes" id="UP000799438">
    <property type="component" value="Unassembled WGS sequence"/>
</dbReference>
<evidence type="ECO:0000313" key="3">
    <source>
        <dbReference type="Proteomes" id="UP000799438"/>
    </source>
</evidence>
<dbReference type="RefSeq" id="XP_033400718.1">
    <property type="nucleotide sequence ID" value="XM_033536551.1"/>
</dbReference>
<name>A0A6A6BLT9_9PEZI</name>
<reference evidence="2" key="1">
    <citation type="journal article" date="2020" name="Stud. Mycol.">
        <title>101 Dothideomycetes genomes: a test case for predicting lifestyles and emergence of pathogens.</title>
        <authorList>
            <person name="Haridas S."/>
            <person name="Albert R."/>
            <person name="Binder M."/>
            <person name="Bloem J."/>
            <person name="Labutti K."/>
            <person name="Salamov A."/>
            <person name="Andreopoulos B."/>
            <person name="Baker S."/>
            <person name="Barry K."/>
            <person name="Bills G."/>
            <person name="Bluhm B."/>
            <person name="Cannon C."/>
            <person name="Castanera R."/>
            <person name="Culley D."/>
            <person name="Daum C."/>
            <person name="Ezra D."/>
            <person name="Gonzalez J."/>
            <person name="Henrissat B."/>
            <person name="Kuo A."/>
            <person name="Liang C."/>
            <person name="Lipzen A."/>
            <person name="Lutzoni F."/>
            <person name="Magnuson J."/>
            <person name="Mondo S."/>
            <person name="Nolan M."/>
            <person name="Ohm R."/>
            <person name="Pangilinan J."/>
            <person name="Park H.-J."/>
            <person name="Ramirez L."/>
            <person name="Alfaro M."/>
            <person name="Sun H."/>
            <person name="Tritt A."/>
            <person name="Yoshinaga Y."/>
            <person name="Zwiers L.-H."/>
            <person name="Turgeon B."/>
            <person name="Goodwin S."/>
            <person name="Spatafora J."/>
            <person name="Crous P."/>
            <person name="Grigoriev I."/>
        </authorList>
    </citation>
    <scope>NUCLEOTIDE SEQUENCE</scope>
    <source>
        <strain evidence="2">CBS 121167</strain>
    </source>
</reference>
<organism evidence="2 3">
    <name type="scientific">Aplosporella prunicola CBS 121167</name>
    <dbReference type="NCBI Taxonomy" id="1176127"/>
    <lineage>
        <taxon>Eukaryota</taxon>
        <taxon>Fungi</taxon>
        <taxon>Dikarya</taxon>
        <taxon>Ascomycota</taxon>
        <taxon>Pezizomycotina</taxon>
        <taxon>Dothideomycetes</taxon>
        <taxon>Dothideomycetes incertae sedis</taxon>
        <taxon>Botryosphaeriales</taxon>
        <taxon>Aplosporellaceae</taxon>
        <taxon>Aplosporella</taxon>
    </lineage>
</organism>
<dbReference type="EMBL" id="ML995478">
    <property type="protein sequence ID" value="KAF2145006.1"/>
    <property type="molecule type" value="Genomic_DNA"/>
</dbReference>
<proteinExistence type="predicted"/>
<evidence type="ECO:0008006" key="4">
    <source>
        <dbReference type="Google" id="ProtNLM"/>
    </source>
</evidence>
<feature type="transmembrane region" description="Helical" evidence="1">
    <location>
        <begin position="99"/>
        <end position="118"/>
    </location>
</feature>
<feature type="transmembrane region" description="Helical" evidence="1">
    <location>
        <begin position="177"/>
        <end position="201"/>
    </location>
</feature>
<feature type="non-terminal residue" evidence="2">
    <location>
        <position position="403"/>
    </location>
</feature>
<feature type="transmembrane region" description="Helical" evidence="1">
    <location>
        <begin position="138"/>
        <end position="157"/>
    </location>
</feature>
<evidence type="ECO:0000313" key="2">
    <source>
        <dbReference type="EMBL" id="KAF2145006.1"/>
    </source>
</evidence>
<protein>
    <recommendedName>
        <fullName evidence="4">G-protein coupled receptors family 2 profile 2 domain-containing protein</fullName>
    </recommendedName>
</protein>
<feature type="transmembrane region" description="Helical" evidence="1">
    <location>
        <begin position="221"/>
        <end position="248"/>
    </location>
</feature>
<keyword evidence="3" id="KW-1185">Reference proteome</keyword>
<dbReference type="InterPro" id="IPR053247">
    <property type="entry name" value="GPCR_GPR1/git3-like"/>
</dbReference>
<dbReference type="AlphaFoldDB" id="A0A6A6BLT9"/>
<dbReference type="GeneID" id="54294047"/>
<feature type="transmembrane region" description="Helical" evidence="1">
    <location>
        <begin position="360"/>
        <end position="380"/>
    </location>
</feature>
<accession>A0A6A6BLT9</accession>
<evidence type="ECO:0000256" key="1">
    <source>
        <dbReference type="SAM" id="Phobius"/>
    </source>
</evidence>